<evidence type="ECO:0000313" key="3">
    <source>
        <dbReference type="EMBL" id="CAK9089286.1"/>
    </source>
</evidence>
<dbReference type="SUPFAM" id="SSF46934">
    <property type="entry name" value="UBA-like"/>
    <property type="match status" value="1"/>
</dbReference>
<organism evidence="3 4">
    <name type="scientific">Durusdinium trenchii</name>
    <dbReference type="NCBI Taxonomy" id="1381693"/>
    <lineage>
        <taxon>Eukaryota</taxon>
        <taxon>Sar</taxon>
        <taxon>Alveolata</taxon>
        <taxon>Dinophyceae</taxon>
        <taxon>Suessiales</taxon>
        <taxon>Symbiodiniaceae</taxon>
        <taxon>Durusdinium</taxon>
    </lineage>
</organism>
<gene>
    <name evidence="3" type="ORF">CCMP2556_LOCUS42993</name>
</gene>
<dbReference type="Gene3D" id="1.10.8.10">
    <property type="entry name" value="DNA helicase RuvA subunit, C-terminal domain"/>
    <property type="match status" value="1"/>
</dbReference>
<feature type="region of interest" description="Disordered" evidence="1">
    <location>
        <begin position="21"/>
        <end position="95"/>
    </location>
</feature>
<feature type="domain" description="UBA" evidence="2">
    <location>
        <begin position="86"/>
        <end position="130"/>
    </location>
</feature>
<comment type="caution">
    <text evidence="3">The sequence shown here is derived from an EMBL/GenBank/DDBJ whole genome shotgun (WGS) entry which is preliminary data.</text>
</comment>
<name>A0ABP0QQ68_9DINO</name>
<dbReference type="InterPro" id="IPR015940">
    <property type="entry name" value="UBA"/>
</dbReference>
<evidence type="ECO:0000313" key="4">
    <source>
        <dbReference type="Proteomes" id="UP001642484"/>
    </source>
</evidence>
<evidence type="ECO:0000256" key="1">
    <source>
        <dbReference type="SAM" id="MobiDB-lite"/>
    </source>
</evidence>
<dbReference type="PROSITE" id="PS50030">
    <property type="entry name" value="UBA"/>
    <property type="match status" value="1"/>
</dbReference>
<dbReference type="Proteomes" id="UP001642484">
    <property type="component" value="Unassembled WGS sequence"/>
</dbReference>
<sequence>MLMRSSTRIEFRVEDAQEYIKARERQKRPGQGHTCTLPPVPGASREDDAYPTSRSSTAMSPIDRAPSAEEEVEEAQPSRTESAHHEVSEPDHFQSEVEQLAVLGIDEQDARRALRATGGDLEAAADRLLL</sequence>
<proteinExistence type="predicted"/>
<dbReference type="EMBL" id="CAXAMN010024696">
    <property type="protein sequence ID" value="CAK9089286.1"/>
    <property type="molecule type" value="Genomic_DNA"/>
</dbReference>
<dbReference type="Pfam" id="PF00627">
    <property type="entry name" value="UBA"/>
    <property type="match status" value="1"/>
</dbReference>
<dbReference type="InterPro" id="IPR009060">
    <property type="entry name" value="UBA-like_sf"/>
</dbReference>
<reference evidence="3 4" key="1">
    <citation type="submission" date="2024-02" db="EMBL/GenBank/DDBJ databases">
        <authorList>
            <person name="Chen Y."/>
            <person name="Shah S."/>
            <person name="Dougan E. K."/>
            <person name="Thang M."/>
            <person name="Chan C."/>
        </authorList>
    </citation>
    <scope>NUCLEOTIDE SEQUENCE [LARGE SCALE GENOMIC DNA]</scope>
</reference>
<keyword evidence="4" id="KW-1185">Reference proteome</keyword>
<dbReference type="SMART" id="SM00165">
    <property type="entry name" value="UBA"/>
    <property type="match status" value="1"/>
</dbReference>
<accession>A0ABP0QQ68</accession>
<evidence type="ECO:0000259" key="2">
    <source>
        <dbReference type="PROSITE" id="PS50030"/>
    </source>
</evidence>
<protein>
    <recommendedName>
        <fullName evidence="2">UBA domain-containing protein</fullName>
    </recommendedName>
</protein>
<feature type="compositionally biased region" description="Basic and acidic residues" evidence="1">
    <location>
        <begin position="81"/>
        <end position="95"/>
    </location>
</feature>